<feature type="transmembrane region" description="Helical" evidence="6">
    <location>
        <begin position="172"/>
        <end position="194"/>
    </location>
</feature>
<evidence type="ECO:0000256" key="4">
    <source>
        <dbReference type="ARBA" id="ARBA00022989"/>
    </source>
</evidence>
<evidence type="ECO:0000256" key="1">
    <source>
        <dbReference type="ARBA" id="ARBA00004141"/>
    </source>
</evidence>
<dbReference type="CTD" id="9799196"/>
<proteinExistence type="inferred from homology"/>
<evidence type="ECO:0000313" key="7">
    <source>
        <dbReference type="EMBL" id="KAF1758519.1"/>
    </source>
</evidence>
<gene>
    <name evidence="7" type="ORF">GCK72_014977</name>
</gene>
<organism evidence="7 8">
    <name type="scientific">Caenorhabditis remanei</name>
    <name type="common">Caenorhabditis vulgaris</name>
    <dbReference type="NCBI Taxonomy" id="31234"/>
    <lineage>
        <taxon>Eukaryota</taxon>
        <taxon>Metazoa</taxon>
        <taxon>Ecdysozoa</taxon>
        <taxon>Nematoda</taxon>
        <taxon>Chromadorea</taxon>
        <taxon>Rhabditida</taxon>
        <taxon>Rhabditina</taxon>
        <taxon>Rhabditomorpha</taxon>
        <taxon>Rhabditoidea</taxon>
        <taxon>Rhabditidae</taxon>
        <taxon>Peloderinae</taxon>
        <taxon>Caenorhabditis</taxon>
    </lineage>
</organism>
<feature type="transmembrane region" description="Helical" evidence="6">
    <location>
        <begin position="117"/>
        <end position="139"/>
    </location>
</feature>
<evidence type="ECO:0000256" key="2">
    <source>
        <dbReference type="ARBA" id="ARBA00006860"/>
    </source>
</evidence>
<feature type="transmembrane region" description="Helical" evidence="6">
    <location>
        <begin position="214"/>
        <end position="231"/>
    </location>
</feature>
<dbReference type="InterPro" id="IPR002184">
    <property type="entry name" value="7TM_GPCR_serpentine_rcpt_Srb"/>
</dbReference>
<keyword evidence="5 6" id="KW-0472">Membrane</keyword>
<feature type="transmembrane region" description="Helical" evidence="6">
    <location>
        <begin position="62"/>
        <end position="95"/>
    </location>
</feature>
<dbReference type="GeneID" id="9799196"/>
<dbReference type="EMBL" id="WUAV01000004">
    <property type="protein sequence ID" value="KAF1758519.1"/>
    <property type="molecule type" value="Genomic_DNA"/>
</dbReference>
<dbReference type="GO" id="GO:0004930">
    <property type="term" value="F:G protein-coupled receptor activity"/>
    <property type="evidence" value="ECO:0007669"/>
    <property type="project" value="InterPro"/>
</dbReference>
<reference evidence="7 8" key="1">
    <citation type="submission" date="2019-12" db="EMBL/GenBank/DDBJ databases">
        <title>Chromosome-level assembly of the Caenorhabditis remanei genome.</title>
        <authorList>
            <person name="Teterina A.A."/>
            <person name="Willis J.H."/>
            <person name="Phillips P.C."/>
        </authorList>
    </citation>
    <scope>NUCLEOTIDE SEQUENCE [LARGE SCALE GENOMIC DNA]</scope>
    <source>
        <strain evidence="7 8">PX506</strain>
        <tissue evidence="7">Whole organism</tissue>
    </source>
</reference>
<keyword evidence="4 6" id="KW-1133">Transmembrane helix</keyword>
<accession>A0A6A5GVF0</accession>
<sequence>MYNYSVAINDEYCKIMFPGAFHPAFQLVKVYHILLSIVSMFSITYFFVNYNNQLAFHFNIKILFYYQFLTCFTQSTTLAISQVIVPALTCLYMYYDDEFNYPQMSAMATSPYSLVKINYIFISVNVMNFITLMHSIGLYRHNQRKINVVKNRDQFILSSRFQMNENIISSRLLWWLSTAQLIIFLSYGCLMYSLRIFLTGPRSAVWQAVTELCYTPPLYCAIMPIICIISAQNSLKERNSKIQSLITLRSVGKEGWDNYQGMLQKQWA</sequence>
<dbReference type="InterPro" id="IPR000344">
    <property type="entry name" value="7TM_GPCR_serpentine_rcpt_Sra"/>
</dbReference>
<dbReference type="GO" id="GO:0016020">
    <property type="term" value="C:membrane"/>
    <property type="evidence" value="ECO:0007669"/>
    <property type="project" value="UniProtKB-SubCell"/>
</dbReference>
<evidence type="ECO:0000256" key="6">
    <source>
        <dbReference type="SAM" id="Phobius"/>
    </source>
</evidence>
<dbReference type="AlphaFoldDB" id="A0A6A5GVF0"/>
<comment type="subcellular location">
    <subcellularLocation>
        <location evidence="1">Membrane</location>
        <topology evidence="1">Multi-pass membrane protein</topology>
    </subcellularLocation>
</comment>
<dbReference type="RefSeq" id="XP_053585330.1">
    <property type="nucleotide sequence ID" value="XM_053730558.1"/>
</dbReference>
<keyword evidence="3 6" id="KW-0812">Transmembrane</keyword>
<comment type="caution">
    <text evidence="7">The sequence shown here is derived from an EMBL/GenBank/DDBJ whole genome shotgun (WGS) entry which is preliminary data.</text>
</comment>
<evidence type="ECO:0000256" key="5">
    <source>
        <dbReference type="ARBA" id="ARBA00023136"/>
    </source>
</evidence>
<dbReference type="PANTHER" id="PTHR31216:SF11">
    <property type="entry name" value="SERPENTINE RECEPTOR CLASS BETA-16-RELATED"/>
    <property type="match status" value="1"/>
</dbReference>
<dbReference type="KEGG" id="crq:GCK72_014977"/>
<feature type="transmembrane region" description="Helical" evidence="6">
    <location>
        <begin position="30"/>
        <end position="50"/>
    </location>
</feature>
<evidence type="ECO:0000313" key="8">
    <source>
        <dbReference type="Proteomes" id="UP000483820"/>
    </source>
</evidence>
<protein>
    <submittedName>
        <fullName evidence="7">Uncharacterized protein</fullName>
    </submittedName>
</protein>
<evidence type="ECO:0000256" key="3">
    <source>
        <dbReference type="ARBA" id="ARBA00022692"/>
    </source>
</evidence>
<dbReference type="Pfam" id="PF02117">
    <property type="entry name" value="7TM_GPCR_Sra"/>
    <property type="match status" value="1"/>
</dbReference>
<dbReference type="Proteomes" id="UP000483820">
    <property type="component" value="Chromosome IV"/>
</dbReference>
<name>A0A6A5GVF0_CAERE</name>
<comment type="similarity">
    <text evidence="2">Belongs to the nematode receptor-like protein srb family.</text>
</comment>
<dbReference type="PANTHER" id="PTHR31216">
    <property type="entry name" value="SERPENTINE RECEPTOR CLASS BETA-1-RELATED-RELATED"/>
    <property type="match status" value="1"/>
</dbReference>
<dbReference type="GO" id="GO:0007606">
    <property type="term" value="P:sensory perception of chemical stimulus"/>
    <property type="evidence" value="ECO:0007669"/>
    <property type="project" value="InterPro"/>
</dbReference>